<dbReference type="EMBL" id="SKBQ01000055">
    <property type="protein sequence ID" value="TPX10640.1"/>
    <property type="molecule type" value="Genomic_DNA"/>
</dbReference>
<evidence type="ECO:0000313" key="3">
    <source>
        <dbReference type="EMBL" id="TPX10640.1"/>
    </source>
</evidence>
<accession>A0A507B264</accession>
<evidence type="ECO:0000313" key="4">
    <source>
        <dbReference type="Proteomes" id="UP000319257"/>
    </source>
</evidence>
<evidence type="ECO:0000256" key="1">
    <source>
        <dbReference type="SAM" id="MobiDB-lite"/>
    </source>
</evidence>
<keyword evidence="2" id="KW-1133">Transmembrane helix</keyword>
<keyword evidence="4" id="KW-1185">Reference proteome</keyword>
<keyword evidence="2" id="KW-0472">Membrane</keyword>
<dbReference type="GeneID" id="41975821"/>
<dbReference type="RefSeq" id="XP_030992351.1">
    <property type="nucleotide sequence ID" value="XM_031143221.1"/>
</dbReference>
<feature type="compositionally biased region" description="Basic and acidic residues" evidence="1">
    <location>
        <begin position="119"/>
        <end position="131"/>
    </location>
</feature>
<feature type="compositionally biased region" description="Low complexity" evidence="1">
    <location>
        <begin position="166"/>
        <end position="175"/>
    </location>
</feature>
<dbReference type="AlphaFoldDB" id="A0A507B264"/>
<sequence>MLLTSSQVSVAVSCGVVVCCTVALFLSGYFIQQRTLRTLRAAIREPPKPSPKIFLPDRFKIQTTELPDGTIIVLDGNSNNDGEDLFAGAQAAAAQQEPQQQQQKEQVLVEVKQSVPELRKKDEGAEEEVLRGEATAAQQEAQEKLRKIEAEEREAREADAGKARQKTTTTTTAKAAQKKKKKKKQKQASKGDGKDGSEEEKPISSAERRRRIREEIRKLAEGDKPIYYQRRLY</sequence>
<feature type="transmembrane region" description="Helical" evidence="2">
    <location>
        <begin position="6"/>
        <end position="31"/>
    </location>
</feature>
<dbReference type="InParanoid" id="A0A507B264"/>
<dbReference type="OrthoDB" id="5367275at2759"/>
<proteinExistence type="predicted"/>
<organism evidence="3 4">
    <name type="scientific">Thyridium curvatum</name>
    <dbReference type="NCBI Taxonomy" id="1093900"/>
    <lineage>
        <taxon>Eukaryota</taxon>
        <taxon>Fungi</taxon>
        <taxon>Dikarya</taxon>
        <taxon>Ascomycota</taxon>
        <taxon>Pezizomycotina</taxon>
        <taxon>Sordariomycetes</taxon>
        <taxon>Sordariomycetidae</taxon>
        <taxon>Thyridiales</taxon>
        <taxon>Thyridiaceae</taxon>
        <taxon>Thyridium</taxon>
    </lineage>
</organism>
<dbReference type="Proteomes" id="UP000319257">
    <property type="component" value="Unassembled WGS sequence"/>
</dbReference>
<gene>
    <name evidence="3" type="ORF">E0L32_008374</name>
</gene>
<name>A0A507B264_9PEZI</name>
<feature type="compositionally biased region" description="Basic residues" evidence="1">
    <location>
        <begin position="176"/>
        <end position="187"/>
    </location>
</feature>
<feature type="compositionally biased region" description="Basic and acidic residues" evidence="1">
    <location>
        <begin position="189"/>
        <end position="202"/>
    </location>
</feature>
<feature type="compositionally biased region" description="Basic and acidic residues" evidence="1">
    <location>
        <begin position="141"/>
        <end position="162"/>
    </location>
</feature>
<feature type="region of interest" description="Disordered" evidence="1">
    <location>
        <begin position="119"/>
        <end position="210"/>
    </location>
</feature>
<reference evidence="3 4" key="1">
    <citation type="submission" date="2019-06" db="EMBL/GenBank/DDBJ databases">
        <title>Draft genome sequence of the filamentous fungus Phialemoniopsis curvata isolated from diesel fuel.</title>
        <authorList>
            <person name="Varaljay V.A."/>
            <person name="Lyon W.J."/>
            <person name="Crouch A.L."/>
            <person name="Drake C.E."/>
            <person name="Hollomon J.M."/>
            <person name="Nadeau L.J."/>
            <person name="Nunn H.S."/>
            <person name="Stevenson B.S."/>
            <person name="Bojanowski C.L."/>
            <person name="Crookes-Goodson W.J."/>
        </authorList>
    </citation>
    <scope>NUCLEOTIDE SEQUENCE [LARGE SCALE GENOMIC DNA]</scope>
    <source>
        <strain evidence="3 4">D216</strain>
    </source>
</reference>
<protein>
    <submittedName>
        <fullName evidence="3">Uncharacterized protein</fullName>
    </submittedName>
</protein>
<comment type="caution">
    <text evidence="3">The sequence shown here is derived from an EMBL/GenBank/DDBJ whole genome shotgun (WGS) entry which is preliminary data.</text>
</comment>
<keyword evidence="2" id="KW-0812">Transmembrane</keyword>
<evidence type="ECO:0000256" key="2">
    <source>
        <dbReference type="SAM" id="Phobius"/>
    </source>
</evidence>